<evidence type="ECO:0000313" key="2">
    <source>
        <dbReference type="EMBL" id="MED6266753.1"/>
    </source>
</evidence>
<dbReference type="Proteomes" id="UP001352852">
    <property type="component" value="Unassembled WGS sequence"/>
</dbReference>
<feature type="region of interest" description="Disordered" evidence="1">
    <location>
        <begin position="1"/>
        <end position="100"/>
    </location>
</feature>
<protein>
    <submittedName>
        <fullName evidence="2">Uncharacterized protein</fullName>
    </submittedName>
</protein>
<sequence length="177" mass="20150">MSKSKNKQRSVGGSDEQKTKSHRRNCWSESNRRRRIEKKREAFRAPKTSKAGEVRGEEGKDNRRHRGFVSEVKIRRTSSSDSLPPSLRHHTLQTAEEQEEGHSLSLPAFLLSLHPSFSSRPTHVTAEHLSPVLEAEAAKREARDVDGEGWWDGEIEGWMDGSRSAAWRRRRGFLAPG</sequence>
<reference evidence="2 3" key="1">
    <citation type="submission" date="2021-06" db="EMBL/GenBank/DDBJ databases">
        <authorList>
            <person name="Palmer J.M."/>
        </authorList>
    </citation>
    <scope>NUCLEOTIDE SEQUENCE [LARGE SCALE GENOMIC DNA]</scope>
    <source>
        <strain evidence="2 3">CL_MEX2019</strain>
        <tissue evidence="2">Muscle</tissue>
    </source>
</reference>
<dbReference type="EMBL" id="JAHUTJ010008454">
    <property type="protein sequence ID" value="MED6266753.1"/>
    <property type="molecule type" value="Genomic_DNA"/>
</dbReference>
<proteinExistence type="predicted"/>
<feature type="compositionally biased region" description="Basic and acidic residues" evidence="1">
    <location>
        <begin position="38"/>
        <end position="61"/>
    </location>
</feature>
<evidence type="ECO:0000313" key="3">
    <source>
        <dbReference type="Proteomes" id="UP001352852"/>
    </source>
</evidence>
<name>A0ABU7CV32_9TELE</name>
<organism evidence="2 3">
    <name type="scientific">Characodon lateralis</name>
    <dbReference type="NCBI Taxonomy" id="208331"/>
    <lineage>
        <taxon>Eukaryota</taxon>
        <taxon>Metazoa</taxon>
        <taxon>Chordata</taxon>
        <taxon>Craniata</taxon>
        <taxon>Vertebrata</taxon>
        <taxon>Euteleostomi</taxon>
        <taxon>Actinopterygii</taxon>
        <taxon>Neopterygii</taxon>
        <taxon>Teleostei</taxon>
        <taxon>Neoteleostei</taxon>
        <taxon>Acanthomorphata</taxon>
        <taxon>Ovalentaria</taxon>
        <taxon>Atherinomorphae</taxon>
        <taxon>Cyprinodontiformes</taxon>
        <taxon>Goodeidae</taxon>
        <taxon>Characodon</taxon>
    </lineage>
</organism>
<comment type="caution">
    <text evidence="2">The sequence shown here is derived from an EMBL/GenBank/DDBJ whole genome shotgun (WGS) entry which is preliminary data.</text>
</comment>
<accession>A0ABU7CV32</accession>
<evidence type="ECO:0000256" key="1">
    <source>
        <dbReference type="SAM" id="MobiDB-lite"/>
    </source>
</evidence>
<keyword evidence="3" id="KW-1185">Reference proteome</keyword>
<gene>
    <name evidence="2" type="ORF">CHARACLAT_005294</name>
</gene>